<evidence type="ECO:0000313" key="8">
    <source>
        <dbReference type="Proteomes" id="UP000826195"/>
    </source>
</evidence>
<dbReference type="Pfam" id="PF00899">
    <property type="entry name" value="ThiF"/>
    <property type="match status" value="1"/>
</dbReference>
<dbReference type="PANTHER" id="PTHR10953">
    <property type="entry name" value="UBIQUITIN-ACTIVATING ENZYME E1"/>
    <property type="match status" value="1"/>
</dbReference>
<dbReference type="GO" id="GO:0045116">
    <property type="term" value="P:protein neddylation"/>
    <property type="evidence" value="ECO:0007669"/>
    <property type="project" value="UniProtKB-UniRule"/>
</dbReference>
<comment type="pathway">
    <text evidence="1 5">Protein modification; protein neddylation.</text>
</comment>
<evidence type="ECO:0000313" key="7">
    <source>
        <dbReference type="EMBL" id="KAH0553847.1"/>
    </source>
</evidence>
<dbReference type="InterPro" id="IPR030667">
    <property type="entry name" value="APP-BP1"/>
</dbReference>
<dbReference type="EMBL" id="JAHXZJ010001119">
    <property type="protein sequence ID" value="KAH0553847.1"/>
    <property type="molecule type" value="Genomic_DNA"/>
</dbReference>
<dbReference type="SUPFAM" id="SSF69572">
    <property type="entry name" value="Activating enzymes of the ubiquitin-like proteins"/>
    <property type="match status" value="1"/>
</dbReference>
<comment type="similarity">
    <text evidence="2 5">Belongs to the ubiquitin-activating E1 family. ULA1 subfamily.</text>
</comment>
<dbReference type="AlphaFoldDB" id="A0AAV7I5F3"/>
<dbReference type="CDD" id="cd01493">
    <property type="entry name" value="APPBP1_RUB"/>
    <property type="match status" value="1"/>
</dbReference>
<evidence type="ECO:0000256" key="3">
    <source>
        <dbReference type="ARBA" id="ARBA00015407"/>
    </source>
</evidence>
<dbReference type="FunFam" id="3.40.50.720:FF:000475">
    <property type="entry name" value="NEDD8-activating enzyme E1 regulatory subunit"/>
    <property type="match status" value="1"/>
</dbReference>
<evidence type="ECO:0000256" key="1">
    <source>
        <dbReference type="ARBA" id="ARBA00005032"/>
    </source>
</evidence>
<dbReference type="GO" id="GO:0019781">
    <property type="term" value="F:NEDD8 activating enzyme activity"/>
    <property type="evidence" value="ECO:0007669"/>
    <property type="project" value="UniProtKB-UniRule"/>
</dbReference>
<proteinExistence type="inferred from homology"/>
<evidence type="ECO:0000256" key="4">
    <source>
        <dbReference type="ARBA" id="ARBA00022786"/>
    </source>
</evidence>
<comment type="caution">
    <text evidence="7">The sequence shown here is derived from an EMBL/GenBank/DDBJ whole genome shotgun (WGS) entry which is preliminary data.</text>
</comment>
<dbReference type="InterPro" id="IPR035985">
    <property type="entry name" value="Ubiquitin-activating_enz"/>
</dbReference>
<organism evidence="7 8">
    <name type="scientific">Cotesia glomerata</name>
    <name type="common">Lepidopteran parasitic wasp</name>
    <name type="synonym">Apanteles glomeratus</name>
    <dbReference type="NCBI Taxonomy" id="32391"/>
    <lineage>
        <taxon>Eukaryota</taxon>
        <taxon>Metazoa</taxon>
        <taxon>Ecdysozoa</taxon>
        <taxon>Arthropoda</taxon>
        <taxon>Hexapoda</taxon>
        <taxon>Insecta</taxon>
        <taxon>Pterygota</taxon>
        <taxon>Neoptera</taxon>
        <taxon>Endopterygota</taxon>
        <taxon>Hymenoptera</taxon>
        <taxon>Apocrita</taxon>
        <taxon>Ichneumonoidea</taxon>
        <taxon>Braconidae</taxon>
        <taxon>Microgastrinae</taxon>
        <taxon>Cotesia</taxon>
    </lineage>
</organism>
<evidence type="ECO:0000256" key="5">
    <source>
        <dbReference type="PIRNR" id="PIRNR039099"/>
    </source>
</evidence>
<gene>
    <name evidence="7" type="ORF">KQX54_005141</name>
</gene>
<dbReference type="Proteomes" id="UP000826195">
    <property type="component" value="Unassembled WGS sequence"/>
</dbReference>
<dbReference type="PANTHER" id="PTHR10953:SF29">
    <property type="entry name" value="NEDD8-ACTIVATING ENZYME E1 REGULATORY SUBUNIT"/>
    <property type="match status" value="1"/>
</dbReference>
<sequence>MASPRPKSPEQSDKNRKYDRQLRLWGDHGQAALETADICLINATGLGTEILKSLVLPGIGAFTIIDGKKVTQEDIGANFFLDSESFGKSRAQVATQMLVELNSDVKGDYIDEELDQILENDPEYFTKFSVVVATSLTEKSLINLSKKLWELNIPLIVCQSVGFIGYMRVQIQEHNIIESHPDYEMPDLRLDKPFLSLKAYLDSINLDEMDLKDHSHTPYVVILYKCLQEWLSKGNGLPNSYKEKRQFIQSIRDKMRKDENDDPMEEDNFEEAIKAVNTCIGVTKIPSNTSEVLEDDRCINLTDKSLPFWIIAKAIRDFTLNEGLGLLPVKGALPDMTADSEKYISLQQVYHKQAVADAEAVWRHTLSLQKQLGLAMDSISEKHVKLFCRHATDLHVQRGTSIADEYDPKTINSNYISENLENPESLMVYYVVLRGMQKFQSYYNVYPGEFDDQVEPDIVTLKGYITKLLGEWGCGPLPTDDYIHEFCRFGGAELHSVSAFLGGLVAQETIKFITCQYKPIHNTFIYDATSSKSASFLF</sequence>
<dbReference type="Gene3D" id="3.40.50.720">
    <property type="entry name" value="NAD(P)-binding Rossmann-like Domain"/>
    <property type="match status" value="2"/>
</dbReference>
<evidence type="ECO:0000256" key="2">
    <source>
        <dbReference type="ARBA" id="ARBA00006868"/>
    </source>
</evidence>
<dbReference type="PIRSF" id="PIRSF039099">
    <property type="entry name" value="APP-BP1"/>
    <property type="match status" value="1"/>
</dbReference>
<evidence type="ECO:0000259" key="6">
    <source>
        <dbReference type="Pfam" id="PF00899"/>
    </source>
</evidence>
<feature type="domain" description="THIF-type NAD/FAD binding fold" evidence="6">
    <location>
        <begin position="18"/>
        <end position="531"/>
    </location>
</feature>
<keyword evidence="4 5" id="KW-0833">Ubl conjugation pathway</keyword>
<dbReference type="InterPro" id="IPR000594">
    <property type="entry name" value="ThiF_NAD_FAD-bd"/>
</dbReference>
<protein>
    <recommendedName>
        <fullName evidence="3 5">NEDD8-activating enzyme E1 regulatory subunit</fullName>
    </recommendedName>
</protein>
<reference evidence="7 8" key="1">
    <citation type="journal article" date="2021" name="J. Hered.">
        <title>A chromosome-level genome assembly of the parasitoid wasp, Cotesia glomerata (Hymenoptera: Braconidae).</title>
        <authorList>
            <person name="Pinto B.J."/>
            <person name="Weis J.J."/>
            <person name="Gamble T."/>
            <person name="Ode P.J."/>
            <person name="Paul R."/>
            <person name="Zaspel J.M."/>
        </authorList>
    </citation>
    <scope>NUCLEOTIDE SEQUENCE [LARGE SCALE GENOMIC DNA]</scope>
    <source>
        <strain evidence="7">CgM1</strain>
    </source>
</reference>
<name>A0AAV7I5F3_COTGL</name>
<keyword evidence="8" id="KW-1185">Reference proteome</keyword>
<dbReference type="InterPro" id="IPR045886">
    <property type="entry name" value="ThiF/MoeB/HesA"/>
</dbReference>
<dbReference type="GO" id="GO:0005737">
    <property type="term" value="C:cytoplasm"/>
    <property type="evidence" value="ECO:0007669"/>
    <property type="project" value="TreeGrafter"/>
</dbReference>
<accession>A0AAV7I5F3</accession>